<evidence type="ECO:0000313" key="3">
    <source>
        <dbReference type="Proteomes" id="UP000249590"/>
    </source>
</evidence>
<comment type="caution">
    <text evidence="2">The sequence shown here is derived from an EMBL/GenBank/DDBJ whole genome shotgun (WGS) entry which is preliminary data.</text>
</comment>
<organism evidence="2 3">
    <name type="scientific">Acuticoccus sediminis</name>
    <dbReference type="NCBI Taxonomy" id="2184697"/>
    <lineage>
        <taxon>Bacteria</taxon>
        <taxon>Pseudomonadati</taxon>
        <taxon>Pseudomonadota</taxon>
        <taxon>Alphaproteobacteria</taxon>
        <taxon>Hyphomicrobiales</taxon>
        <taxon>Amorphaceae</taxon>
        <taxon>Acuticoccus</taxon>
    </lineage>
</organism>
<evidence type="ECO:0000256" key="1">
    <source>
        <dbReference type="SAM" id="SignalP"/>
    </source>
</evidence>
<dbReference type="Pfam" id="PF11453">
    <property type="entry name" value="DUF2950"/>
    <property type="match status" value="1"/>
</dbReference>
<feature type="signal peptide" evidence="1">
    <location>
        <begin position="1"/>
        <end position="20"/>
    </location>
</feature>
<dbReference type="OrthoDB" id="108782at2"/>
<keyword evidence="3" id="KW-1185">Reference proteome</keyword>
<dbReference type="RefSeq" id="WP_111341965.1">
    <property type="nucleotide sequence ID" value="NZ_JAIWKD010000001.1"/>
</dbReference>
<reference evidence="2 3" key="1">
    <citation type="submission" date="2018-05" db="EMBL/GenBank/DDBJ databases">
        <title>Acuticoccus sediminis sp. nov., isolated from deep-sea sediment of Indian Ocean.</title>
        <authorList>
            <person name="Liu X."/>
            <person name="Lai Q."/>
            <person name="Du Y."/>
            <person name="Sun F."/>
            <person name="Zhang X."/>
            <person name="Wang S."/>
            <person name="Shao Z."/>
        </authorList>
    </citation>
    <scope>NUCLEOTIDE SEQUENCE [LARGE SCALE GENOMIC DNA]</scope>
    <source>
        <strain evidence="2 3">PTG4-2</strain>
    </source>
</reference>
<keyword evidence="1" id="KW-0732">Signal</keyword>
<dbReference type="InterPro" id="IPR021556">
    <property type="entry name" value="DUF2950"/>
</dbReference>
<proteinExistence type="predicted"/>
<gene>
    <name evidence="2" type="ORF">DLJ53_02235</name>
</gene>
<protein>
    <submittedName>
        <fullName evidence="2">DUF2950 domain-containing protein</fullName>
    </submittedName>
</protein>
<name>A0A8B2NT25_9HYPH</name>
<dbReference type="EMBL" id="QHHQ01000001">
    <property type="protein sequence ID" value="RAI03358.1"/>
    <property type="molecule type" value="Genomic_DNA"/>
</dbReference>
<sequence>MNRVLVTIAASILPLGAALAEPATYDSPDAAVAAVIDALNAKDRDALLKAFGPENSDVLFSDDAERDRQDWSDFLANYNTMHRIVVDGDTAVLYIGDDQWPAPIPIVKGEDGSWRLDAEAGREEIEARRIGENELDVIDLVRAYVRVQAAYRQIDYDGDGVMEFASAILSDPGERNGLYWPPEPGLPESPIGDFVARASAEGYTVDGETNEPEPYLGYYFRILDKQGPGAPGGAYDYVLGGNMVGGHALVAFPSAYGETGIMSFLVGENGVVYEADLGDETLDKASAIDAYDPTGDWLPLE</sequence>
<feature type="chain" id="PRO_5032852406" evidence="1">
    <location>
        <begin position="21"/>
        <end position="301"/>
    </location>
</feature>
<dbReference type="Proteomes" id="UP000249590">
    <property type="component" value="Unassembled WGS sequence"/>
</dbReference>
<accession>A0A8B2NT25</accession>
<evidence type="ECO:0000313" key="2">
    <source>
        <dbReference type="EMBL" id="RAI03358.1"/>
    </source>
</evidence>
<dbReference type="AlphaFoldDB" id="A0A8B2NT25"/>